<dbReference type="SUPFAM" id="SSF54862">
    <property type="entry name" value="4Fe-4S ferredoxins"/>
    <property type="match status" value="1"/>
</dbReference>
<reference evidence="18 19" key="2">
    <citation type="journal article" date="2011" name="Stand. Genomic Sci.">
        <title>Complete genome sequence of Desulfurococcus mucosus type strain (O7/1).</title>
        <authorList>
            <person name="Wirth R."/>
            <person name="Chertkov O."/>
            <person name="Held B."/>
            <person name="Lapidus A."/>
            <person name="Nolan M."/>
            <person name="Lucas S."/>
            <person name="Hammon N."/>
            <person name="Deshpande S."/>
            <person name="Cheng J.F."/>
            <person name="Tapia R."/>
            <person name="Han C."/>
            <person name="Goodwin L."/>
            <person name="Pitluck S."/>
            <person name="Liolios K."/>
            <person name="Ioanna P."/>
            <person name="Ivanova N."/>
            <person name="Mavromatis K."/>
            <person name="Mikhailova N."/>
            <person name="Pati A."/>
            <person name="Chen A."/>
            <person name="Palaniappan K."/>
            <person name="Land M."/>
            <person name="Hauser L."/>
            <person name="Chang Y.J."/>
            <person name="Jeffries C.D."/>
            <person name="Bilek Y."/>
            <person name="Hader T."/>
            <person name="Rohde M."/>
            <person name="Spring S."/>
            <person name="Sikorski J."/>
            <person name="Goker M."/>
            <person name="Woyke T."/>
            <person name="Bristow J."/>
            <person name="Eisen J.A."/>
            <person name="Markowitz V."/>
            <person name="Hugenholtz P."/>
            <person name="Kyrpides N.C."/>
            <person name="Klenk H.P."/>
        </authorList>
    </citation>
    <scope>NUCLEOTIDE SEQUENCE [LARGE SCALE GENOMIC DNA]</scope>
    <source>
        <strain evidence="19">ATCC 35584 / DSM 2162 / JCM 9187 / O7/1</strain>
    </source>
</reference>
<dbReference type="HOGENOM" id="CLU_017727_0_0_2"/>
<dbReference type="GO" id="GO:0030976">
    <property type="term" value="F:thiamine pyrophosphate binding"/>
    <property type="evidence" value="ECO:0007669"/>
    <property type="project" value="InterPro"/>
</dbReference>
<evidence type="ECO:0000256" key="9">
    <source>
        <dbReference type="ARBA" id="ARBA00023002"/>
    </source>
</evidence>
<comment type="catalytic activity">
    <reaction evidence="14">
        <text>a 2-oxocarboxylate + 2 oxidized [2Fe-2S]-[ferredoxin] + CoA = an acyl-CoA + 2 reduced [2Fe-2S]-[ferredoxin] + CO2 + H(+)</text>
        <dbReference type="Rhea" id="RHEA:42316"/>
        <dbReference type="Rhea" id="RHEA-COMP:10000"/>
        <dbReference type="Rhea" id="RHEA-COMP:10001"/>
        <dbReference type="ChEBI" id="CHEBI:15378"/>
        <dbReference type="ChEBI" id="CHEBI:16526"/>
        <dbReference type="ChEBI" id="CHEBI:33737"/>
        <dbReference type="ChEBI" id="CHEBI:33738"/>
        <dbReference type="ChEBI" id="CHEBI:35179"/>
        <dbReference type="ChEBI" id="CHEBI:57287"/>
        <dbReference type="ChEBI" id="CHEBI:58342"/>
        <dbReference type="EC" id="1.2.7.11"/>
    </reaction>
</comment>
<dbReference type="GeneID" id="10153464"/>
<dbReference type="PANTHER" id="PTHR43710">
    <property type="entry name" value="2-HYDROXYACYL-COA LYASE"/>
    <property type="match status" value="1"/>
</dbReference>
<keyword evidence="6 15" id="KW-0004">4Fe-4S</keyword>
<dbReference type="AlphaFoldDB" id="E8R997"/>
<dbReference type="InterPro" id="IPR017896">
    <property type="entry name" value="4Fe4S_Fe-S-bd"/>
</dbReference>
<keyword evidence="9 15" id="KW-0560">Oxidoreductase</keyword>
<dbReference type="EC" id="1.2.7.8" evidence="15"/>
<evidence type="ECO:0000256" key="12">
    <source>
        <dbReference type="ARBA" id="ARBA00030514"/>
    </source>
</evidence>
<evidence type="ECO:0000256" key="5">
    <source>
        <dbReference type="ARBA" id="ARBA00022448"/>
    </source>
</evidence>
<dbReference type="Gene3D" id="3.30.70.20">
    <property type="match status" value="1"/>
</dbReference>
<keyword evidence="18" id="KW-0670">Pyruvate</keyword>
<accession>E8R997</accession>
<comment type="subunit">
    <text evidence="2 15">Heterodimer of the IorA and IorB subunits.</text>
</comment>
<feature type="binding site" evidence="16">
    <location>
        <position position="580"/>
    </location>
    <ligand>
        <name>[4Fe-4S] cluster</name>
        <dbReference type="ChEBI" id="CHEBI:49883"/>
        <label>1</label>
    </ligand>
</feature>
<evidence type="ECO:0000256" key="11">
    <source>
        <dbReference type="ARBA" id="ARBA00023014"/>
    </source>
</evidence>
<comment type="cofactor">
    <cofactor evidence="15 16">
        <name>[4Fe-4S] cluster</name>
        <dbReference type="ChEBI" id="CHEBI:49883"/>
    </cofactor>
    <text evidence="15 16">Binds 2 [4Fe-4S] clusters. In this family the first cluster has a non-standard and varying [4Fe-4S] binding motif CX(2)CX(2)CX(4-5)CP.</text>
</comment>
<dbReference type="KEGG" id="dmu:Desmu_0768"/>
<feature type="binding site" evidence="16">
    <location>
        <position position="577"/>
    </location>
    <ligand>
        <name>[4Fe-4S] cluster</name>
        <dbReference type="ChEBI" id="CHEBI:49883"/>
        <label>1</label>
    </ligand>
</feature>
<dbReference type="OrthoDB" id="19071at2157"/>
<dbReference type="PIRSF" id="PIRSF006439">
    <property type="entry name" value="Indolepyruvate_ferr_oxidored"/>
    <property type="match status" value="1"/>
</dbReference>
<sequence>MNPLLAGRGEKVLLMGNEAIARASLEAGICVATAYPGTPSTEIIEALSEVAGECGIYVEWSINEKVAFETAYGAAITGVRSLTAMKHVGVNVASDILMSSAYSGVKAGFVVVSADDPGAHSSQNEQDNRWYGMLAHIPVVEPSSARDAYYLTKEAFELSTRYEHPVILRTTTRVSHTRQPVELNGDILREKKCTGVFDKDLDRWVLVPANARKLKTRVVGIWEAVMNNEGREPFIRVINPGMKRVVVASGISYTHAEEALRLLDSLNNVTLVKVSLPVPLPPKPISSVLKDAEEALVVEELDPVVEMQVKNIVADEGLDVRVHGRNLVPGNGELSVDRVLTPIAKFLGKDTATPWRGVGEVSLNPPIPPRPPVLCAGCPHRSTYYIVKVALNKAGVRDAVFTGDIGCYTLGYQKPFETQMTCFEMGGSLGIAHGFGKVLRQTVIAVIGDSTFFHAGIPPAINIVYNNSRVIPLVLDNSTTAMTGHQPHPGTGVTAMGLETRRILPEDILREAGFKTVVINPLRVKESIDLLTQALKDYLKGERIAIVSRMRCALEVLRDARRRRVVLPVYTVIEDKCTGCNACINLTACPAIVIPTGSRKPVILEELCAGCGLCASICPFKAISVKNQPSTEWEKLW</sequence>
<comment type="catalytic activity">
    <reaction evidence="13 15">
        <text>indole-3-pyruvate + 2 oxidized [2Fe-2S]-[ferredoxin] + CoA = (indol-3-yl)acetyl-CoA + 2 reduced [2Fe-2S]-[ferredoxin] + CO2 + H(+)</text>
        <dbReference type="Rhea" id="RHEA:12645"/>
        <dbReference type="Rhea" id="RHEA-COMP:10000"/>
        <dbReference type="Rhea" id="RHEA-COMP:10001"/>
        <dbReference type="ChEBI" id="CHEBI:15378"/>
        <dbReference type="ChEBI" id="CHEBI:16526"/>
        <dbReference type="ChEBI" id="CHEBI:17640"/>
        <dbReference type="ChEBI" id="CHEBI:33737"/>
        <dbReference type="ChEBI" id="CHEBI:33738"/>
        <dbReference type="ChEBI" id="CHEBI:57271"/>
        <dbReference type="ChEBI" id="CHEBI:57287"/>
        <dbReference type="EC" id="1.2.7.8"/>
    </reaction>
</comment>
<keyword evidence="11 15" id="KW-0411">Iron-sulfur</keyword>
<feature type="domain" description="4Fe-4S ferredoxin-type" evidence="17">
    <location>
        <begin position="568"/>
        <end position="597"/>
    </location>
</feature>
<dbReference type="GO" id="GO:0018491">
    <property type="term" value="F:2-oxobutyrate synthase activity"/>
    <property type="evidence" value="ECO:0007669"/>
    <property type="project" value="UniProtKB-ARBA"/>
</dbReference>
<dbReference type="FunFam" id="3.40.50.970:FF:000039">
    <property type="entry name" value="Indolepyruvate oxidoreductase subunit IorA"/>
    <property type="match status" value="1"/>
</dbReference>
<dbReference type="Pfam" id="PF02775">
    <property type="entry name" value="TPP_enzyme_C"/>
    <property type="match status" value="1"/>
</dbReference>
<dbReference type="InterPro" id="IPR011766">
    <property type="entry name" value="TPP_enzyme_TPP-bd"/>
</dbReference>
<dbReference type="GO" id="GO:0043805">
    <property type="term" value="F:indolepyruvate ferredoxin oxidoreductase activity"/>
    <property type="evidence" value="ECO:0007669"/>
    <property type="project" value="UniProtKB-UniRule"/>
</dbReference>
<dbReference type="RefSeq" id="WP_013562295.1">
    <property type="nucleotide sequence ID" value="NC_014961.1"/>
</dbReference>
<organism evidence="18 19">
    <name type="scientific">Desulfurococcus mucosus (strain ATCC 35584 / DSM 2162 / JCM 9187 / O7/1)</name>
    <dbReference type="NCBI Taxonomy" id="765177"/>
    <lineage>
        <taxon>Archaea</taxon>
        <taxon>Thermoproteota</taxon>
        <taxon>Thermoprotei</taxon>
        <taxon>Desulfurococcales</taxon>
        <taxon>Desulfurococcaceae</taxon>
        <taxon>Desulfurococcus</taxon>
    </lineage>
</organism>
<keyword evidence="7 15" id="KW-0479">Metal-binding</keyword>
<keyword evidence="8 15" id="KW-0249">Electron transport</keyword>
<proteinExistence type="predicted"/>
<evidence type="ECO:0000256" key="7">
    <source>
        <dbReference type="ARBA" id="ARBA00022723"/>
    </source>
</evidence>
<keyword evidence="19" id="KW-1185">Reference proteome</keyword>
<dbReference type="Gene3D" id="3.40.50.970">
    <property type="match status" value="2"/>
</dbReference>
<comment type="subunit">
    <text evidence="3">Heterodimer composed of an alpha and a beta subunit.</text>
</comment>
<feature type="binding site" evidence="16">
    <location>
        <position position="589"/>
    </location>
    <ligand>
        <name>[4Fe-4S] cluster</name>
        <dbReference type="ChEBI" id="CHEBI:49883"/>
        <label>2</label>
    </ligand>
</feature>
<feature type="binding site" evidence="16">
    <location>
        <position position="618"/>
    </location>
    <ligand>
        <name>[4Fe-4S] cluster</name>
        <dbReference type="ChEBI" id="CHEBI:49883"/>
        <label>1</label>
    </ligand>
</feature>
<evidence type="ECO:0000256" key="16">
    <source>
        <dbReference type="PIRSR" id="PIRSR006439-50"/>
    </source>
</evidence>
<evidence type="ECO:0000256" key="14">
    <source>
        <dbReference type="ARBA" id="ARBA00048893"/>
    </source>
</evidence>
<evidence type="ECO:0000256" key="2">
    <source>
        <dbReference type="ARBA" id="ARBA00011238"/>
    </source>
</evidence>
<dbReference type="InterPro" id="IPR045025">
    <property type="entry name" value="HACL1-like"/>
</dbReference>
<dbReference type="PANTHER" id="PTHR43710:SF7">
    <property type="entry name" value="INDOLEPYRUVATE OXIDOREDUCTASE SUBUNIT IORA"/>
    <property type="match status" value="1"/>
</dbReference>
<dbReference type="SUPFAM" id="SSF52518">
    <property type="entry name" value="Thiamin diphosphate-binding fold (THDP-binding)"/>
    <property type="match status" value="2"/>
</dbReference>
<evidence type="ECO:0000256" key="1">
    <source>
        <dbReference type="ARBA" id="ARBA00002995"/>
    </source>
</evidence>
<feature type="binding site" evidence="16">
    <location>
        <position position="611"/>
    </location>
    <ligand>
        <name>[4Fe-4S] cluster</name>
        <dbReference type="ChEBI" id="CHEBI:49883"/>
        <label>2</label>
    </ligand>
</feature>
<comment type="function">
    <text evidence="1 15">Catalyzes the ferredoxin-dependent oxidative decarboxylation of arylpyruvates.</text>
</comment>
<dbReference type="CDD" id="cd02008">
    <property type="entry name" value="TPP_IOR_alpha"/>
    <property type="match status" value="1"/>
</dbReference>
<feature type="binding site" evidence="16">
    <location>
        <position position="583"/>
    </location>
    <ligand>
        <name>[4Fe-4S] cluster</name>
        <dbReference type="ChEBI" id="CHEBI:49883"/>
        <label>1</label>
    </ligand>
</feature>
<gene>
    <name evidence="18" type="ordered locus">Desmu_0768</name>
</gene>
<dbReference type="STRING" id="765177.Desmu_0768"/>
<evidence type="ECO:0000256" key="4">
    <source>
        <dbReference type="ARBA" id="ARBA00017710"/>
    </source>
</evidence>
<evidence type="ECO:0000259" key="17">
    <source>
        <dbReference type="PROSITE" id="PS51379"/>
    </source>
</evidence>
<dbReference type="CDD" id="cd07034">
    <property type="entry name" value="TPP_PYR_PFOR_IOR-alpha_like"/>
    <property type="match status" value="1"/>
</dbReference>
<dbReference type="InterPro" id="IPR009014">
    <property type="entry name" value="Transketo_C/PFOR_II"/>
</dbReference>
<dbReference type="InterPro" id="IPR017721">
    <property type="entry name" value="IorA"/>
</dbReference>
<dbReference type="eggNOG" id="arCOG01609">
    <property type="taxonomic scope" value="Archaea"/>
</dbReference>
<dbReference type="GO" id="GO:0046872">
    <property type="term" value="F:metal ion binding"/>
    <property type="evidence" value="ECO:0007669"/>
    <property type="project" value="UniProtKB-UniRule"/>
</dbReference>
<dbReference type="GO" id="GO:0051539">
    <property type="term" value="F:4 iron, 4 sulfur cluster binding"/>
    <property type="evidence" value="ECO:0007669"/>
    <property type="project" value="UniProtKB-UniRule"/>
</dbReference>
<dbReference type="PROSITE" id="PS51379">
    <property type="entry name" value="4FE4S_FER_2"/>
    <property type="match status" value="2"/>
</dbReference>
<reference evidence="19" key="1">
    <citation type="submission" date="2010-11" db="EMBL/GenBank/DDBJ databases">
        <title>The complete genome of Desulfurococcus mucosus DSM 2162.</title>
        <authorList>
            <consortium name="US DOE Joint Genome Institute (JGI-PGF)"/>
            <person name="Lucas S."/>
            <person name="Copeland A."/>
            <person name="Lapidus A."/>
            <person name="Bruce D."/>
            <person name="Goodwin L."/>
            <person name="Pitluck S."/>
            <person name="Kyrpides N."/>
            <person name="Mavromatis K."/>
            <person name="Pagani I."/>
            <person name="Ivanova N."/>
            <person name="Ovchinnikova G."/>
            <person name="Chertkov O."/>
            <person name="Held B."/>
            <person name="Brettin T."/>
            <person name="Detter J.C."/>
            <person name="Tapia R."/>
            <person name="Han C."/>
            <person name="Land M."/>
            <person name="Hauser L."/>
            <person name="Markowitz V."/>
            <person name="Cheng J.-F."/>
            <person name="Hugenholtz P."/>
            <person name="Woyke T."/>
            <person name="Wu D."/>
            <person name="Wirth R."/>
            <person name="Bilek Y."/>
            <person name="Hader T."/>
            <person name="Klenk H.-P."/>
            <person name="Eisen J.A."/>
        </authorList>
    </citation>
    <scope>NUCLEOTIDE SEQUENCE [LARGE SCALE GENOMIC DNA]</scope>
    <source>
        <strain evidence="19">ATCC 35584 / DSM 2162 / JCM 9187 / O7/1</strain>
    </source>
</reference>
<evidence type="ECO:0000256" key="10">
    <source>
        <dbReference type="ARBA" id="ARBA00023004"/>
    </source>
</evidence>
<dbReference type="GO" id="GO:0019164">
    <property type="term" value="F:pyruvate synthase activity"/>
    <property type="evidence" value="ECO:0007669"/>
    <property type="project" value="UniProtKB-ARBA"/>
</dbReference>
<evidence type="ECO:0000313" key="19">
    <source>
        <dbReference type="Proteomes" id="UP000001068"/>
    </source>
</evidence>
<feature type="binding site" evidence="16">
    <location>
        <position position="608"/>
    </location>
    <ligand>
        <name>[4Fe-4S] cluster</name>
        <dbReference type="ChEBI" id="CHEBI:49883"/>
        <label>2</label>
    </ligand>
</feature>
<evidence type="ECO:0000256" key="15">
    <source>
        <dbReference type="PIRNR" id="PIRNR006439"/>
    </source>
</evidence>
<evidence type="ECO:0000256" key="3">
    <source>
        <dbReference type="ARBA" id="ARBA00011631"/>
    </source>
</evidence>
<dbReference type="EMBL" id="CP002363">
    <property type="protein sequence ID" value="ADV65073.1"/>
    <property type="molecule type" value="Genomic_DNA"/>
</dbReference>
<dbReference type="Pfam" id="PF00037">
    <property type="entry name" value="Fer4"/>
    <property type="match status" value="1"/>
</dbReference>
<dbReference type="PROSITE" id="PS00198">
    <property type="entry name" value="4FE4S_FER_1"/>
    <property type="match status" value="1"/>
</dbReference>
<evidence type="ECO:0000256" key="6">
    <source>
        <dbReference type="ARBA" id="ARBA00022485"/>
    </source>
</evidence>
<keyword evidence="10 15" id="KW-0408">Iron</keyword>
<dbReference type="InterPro" id="IPR017900">
    <property type="entry name" value="4Fe4S_Fe_S_CS"/>
</dbReference>
<evidence type="ECO:0000256" key="13">
    <source>
        <dbReference type="ARBA" id="ARBA00048332"/>
    </source>
</evidence>
<dbReference type="InterPro" id="IPR002880">
    <property type="entry name" value="Pyrv_Fd/Flavodoxin_OxRdtase_N"/>
</dbReference>
<feature type="domain" description="4Fe-4S ferredoxin-type" evidence="17">
    <location>
        <begin position="599"/>
        <end position="628"/>
    </location>
</feature>
<evidence type="ECO:0000313" key="18">
    <source>
        <dbReference type="EMBL" id="ADV65073.1"/>
    </source>
</evidence>
<evidence type="ECO:0000256" key="8">
    <source>
        <dbReference type="ARBA" id="ARBA00022982"/>
    </source>
</evidence>
<dbReference type="Proteomes" id="UP000001068">
    <property type="component" value="Chromosome"/>
</dbReference>
<dbReference type="NCBIfam" id="TIGR03336">
    <property type="entry name" value="IOR_alpha"/>
    <property type="match status" value="1"/>
</dbReference>
<name>E8R997_DESM0</name>
<dbReference type="Pfam" id="PF01855">
    <property type="entry name" value="POR_N"/>
    <property type="match status" value="1"/>
</dbReference>
<feature type="binding site" evidence="16">
    <location>
        <position position="614"/>
    </location>
    <ligand>
        <name>[4Fe-4S] cluster</name>
        <dbReference type="ChEBI" id="CHEBI:49883"/>
        <label>2</label>
    </ligand>
</feature>
<protein>
    <recommendedName>
        <fullName evidence="4 15">Indolepyruvate oxidoreductase subunit IorA</fullName>
        <shortName evidence="15">IOR</shortName>
        <ecNumber evidence="15">1.2.7.8</ecNumber>
    </recommendedName>
    <alternativeName>
        <fullName evidence="12 15">Indolepyruvate ferredoxin oxidoreductase subunit alpha</fullName>
    </alternativeName>
</protein>
<keyword evidence="5 15" id="KW-0813">Transport</keyword>
<dbReference type="InterPro" id="IPR029061">
    <property type="entry name" value="THDP-binding"/>
</dbReference>
<dbReference type="SUPFAM" id="SSF52922">
    <property type="entry name" value="TK C-terminal domain-like"/>
    <property type="match status" value="1"/>
</dbReference>